<dbReference type="RefSeq" id="WP_092354700.1">
    <property type="nucleotide sequence ID" value="NZ_FOIN01000023.1"/>
</dbReference>
<dbReference type="Proteomes" id="UP000198558">
    <property type="component" value="Unassembled WGS sequence"/>
</dbReference>
<evidence type="ECO:0000313" key="3">
    <source>
        <dbReference type="Proteomes" id="UP000198558"/>
    </source>
</evidence>
<dbReference type="GeneID" id="78288811"/>
<dbReference type="Pfam" id="PF13529">
    <property type="entry name" value="Peptidase_C39_2"/>
    <property type="match status" value="1"/>
</dbReference>
<reference evidence="3" key="1">
    <citation type="submission" date="2016-10" db="EMBL/GenBank/DDBJ databases">
        <authorList>
            <person name="Varghese N."/>
            <person name="Submissions S."/>
        </authorList>
    </citation>
    <scope>NUCLEOTIDE SEQUENCE [LARGE SCALE GENOMIC DNA]</scope>
    <source>
        <strain evidence="3">DSM 1551</strain>
    </source>
</reference>
<dbReference type="Gene3D" id="3.90.70.10">
    <property type="entry name" value="Cysteine proteinases"/>
    <property type="match status" value="1"/>
</dbReference>
<accession>A0A1I0G0C0</accession>
<protein>
    <submittedName>
        <fullName evidence="2">Peptidase_C39 like family protein</fullName>
    </submittedName>
</protein>
<evidence type="ECO:0000259" key="1">
    <source>
        <dbReference type="Pfam" id="PF13529"/>
    </source>
</evidence>
<feature type="domain" description="Peptidase C39-like" evidence="1">
    <location>
        <begin position="70"/>
        <end position="202"/>
    </location>
</feature>
<proteinExistence type="predicted"/>
<sequence length="229" mass="26037">MKLKKISLFIIILILGYLSIQITPNISNDDTDCPEYINEFVKKNPQAKELKINYQNNENNDPISLEIDDELPLFIQWDKRWAYTHYGDEIVGTAGCGPTSLAMVAIGLTNNTKYNPRYVAKYAIENGYLDGSKTTWSFMEKGCEAFGLKATSVPLDKATMTNRLKQGKPIICSVRPGDFTTTGHFIVITKVVDNKFCINDPNNEENSQQKWTYERLAPQIKAMWSYTLN</sequence>
<gene>
    <name evidence="2" type="ORF">SAMN04489758_12333</name>
</gene>
<dbReference type="AlphaFoldDB" id="A0A1I0G0C0"/>
<dbReference type="EMBL" id="FOIN01000023">
    <property type="protein sequence ID" value="SET63295.1"/>
    <property type="molecule type" value="Genomic_DNA"/>
</dbReference>
<organism evidence="2 3">
    <name type="scientific">Thomasclavelia cocleata</name>
    <dbReference type="NCBI Taxonomy" id="69824"/>
    <lineage>
        <taxon>Bacteria</taxon>
        <taxon>Bacillati</taxon>
        <taxon>Bacillota</taxon>
        <taxon>Erysipelotrichia</taxon>
        <taxon>Erysipelotrichales</taxon>
        <taxon>Coprobacillaceae</taxon>
        <taxon>Thomasclavelia</taxon>
    </lineage>
</organism>
<dbReference type="OrthoDB" id="3186156at2"/>
<evidence type="ECO:0000313" key="2">
    <source>
        <dbReference type="EMBL" id="SET63295.1"/>
    </source>
</evidence>
<dbReference type="InterPro" id="IPR039564">
    <property type="entry name" value="Peptidase_C39-like"/>
</dbReference>
<keyword evidence="3" id="KW-1185">Reference proteome</keyword>
<name>A0A1I0G0C0_9FIRM</name>